<sequence length="338" mass="35773">MSLPASYKHAVFKSAGVPLEIVESELKLPGDGEVLVKVEACGVCYSDVYAQNNGLGGGFPITPGHEIIGRVAAIGGNVSDWRVGDRVGSGWHGGHDGTCNACKRNLHQMCPNRLVNGETKEGGYGEYVILRSEAVASIPEGVDAAKYAPIMCAGLTVFNSIRKMQIPVGELVAIQGMGGLGHLAIQYANKFGYRVAALSRGTAKEQFVRDLGAHEYIDTSAVDPAEALQSLGGASLIVTTSPNAEAIPGLIGGLGPVGKLLLLSIPGELKINTYALLTNGCSIQVWPSGHARDSEEAVQFTQLQDINCMVEKYPLEQANEAYDAMLKGTVRFRAVITF</sequence>
<evidence type="ECO:0000313" key="10">
    <source>
        <dbReference type="Proteomes" id="UP001301769"/>
    </source>
</evidence>
<dbReference type="FunFam" id="3.40.50.720:FF:000039">
    <property type="entry name" value="Alcohol dehydrogenase AdhP"/>
    <property type="match status" value="1"/>
</dbReference>
<proteinExistence type="inferred from homology"/>
<evidence type="ECO:0000256" key="3">
    <source>
        <dbReference type="ARBA" id="ARBA00022723"/>
    </source>
</evidence>
<dbReference type="EMBL" id="MU858414">
    <property type="protein sequence ID" value="KAK4206431.1"/>
    <property type="molecule type" value="Genomic_DNA"/>
</dbReference>
<dbReference type="SUPFAM" id="SSF51735">
    <property type="entry name" value="NAD(P)-binding Rossmann-fold domains"/>
    <property type="match status" value="1"/>
</dbReference>
<keyword evidence="5" id="KW-0560">Oxidoreductase</keyword>
<dbReference type="GO" id="GO:0005737">
    <property type="term" value="C:cytoplasm"/>
    <property type="evidence" value="ECO:0007669"/>
    <property type="project" value="TreeGrafter"/>
</dbReference>
<dbReference type="InterPro" id="IPR013149">
    <property type="entry name" value="ADH-like_C"/>
</dbReference>
<dbReference type="Gene3D" id="3.40.50.720">
    <property type="entry name" value="NAD(P)-binding Rossmann-like Domain"/>
    <property type="match status" value="1"/>
</dbReference>
<dbReference type="PANTHER" id="PTHR42940">
    <property type="entry name" value="ALCOHOL DEHYDROGENASE 1-RELATED"/>
    <property type="match status" value="1"/>
</dbReference>
<dbReference type="Pfam" id="PF00107">
    <property type="entry name" value="ADH_zinc_N"/>
    <property type="match status" value="1"/>
</dbReference>
<dbReference type="SMART" id="SM00829">
    <property type="entry name" value="PKS_ER"/>
    <property type="match status" value="1"/>
</dbReference>
<dbReference type="GO" id="GO:0008270">
    <property type="term" value="F:zinc ion binding"/>
    <property type="evidence" value="ECO:0007669"/>
    <property type="project" value="InterPro"/>
</dbReference>
<organism evidence="9 10">
    <name type="scientific">Rhypophila decipiens</name>
    <dbReference type="NCBI Taxonomy" id="261697"/>
    <lineage>
        <taxon>Eukaryota</taxon>
        <taxon>Fungi</taxon>
        <taxon>Dikarya</taxon>
        <taxon>Ascomycota</taxon>
        <taxon>Pezizomycotina</taxon>
        <taxon>Sordariomycetes</taxon>
        <taxon>Sordariomycetidae</taxon>
        <taxon>Sordariales</taxon>
        <taxon>Naviculisporaceae</taxon>
        <taxon>Rhypophila</taxon>
    </lineage>
</organism>
<comment type="cofactor">
    <cofactor evidence="1 7">
        <name>Zn(2+)</name>
        <dbReference type="ChEBI" id="CHEBI:29105"/>
    </cofactor>
</comment>
<name>A0AAN6XVF2_9PEZI</name>
<dbReference type="PROSITE" id="PS00059">
    <property type="entry name" value="ADH_ZINC"/>
    <property type="match status" value="1"/>
</dbReference>
<keyword evidence="4 7" id="KW-0862">Zinc</keyword>
<dbReference type="InterPro" id="IPR002328">
    <property type="entry name" value="ADH_Zn_CS"/>
</dbReference>
<dbReference type="CDD" id="cd08296">
    <property type="entry name" value="CAD_like"/>
    <property type="match status" value="1"/>
</dbReference>
<evidence type="ECO:0000256" key="2">
    <source>
        <dbReference type="ARBA" id="ARBA00008072"/>
    </source>
</evidence>
<evidence type="ECO:0000313" key="9">
    <source>
        <dbReference type="EMBL" id="KAK4206431.1"/>
    </source>
</evidence>
<keyword evidence="3 7" id="KW-0479">Metal-binding</keyword>
<dbReference type="InterPro" id="IPR020843">
    <property type="entry name" value="ER"/>
</dbReference>
<accession>A0AAN6XVF2</accession>
<dbReference type="Gene3D" id="3.90.180.10">
    <property type="entry name" value="Medium-chain alcohol dehydrogenases, catalytic domain"/>
    <property type="match status" value="1"/>
</dbReference>
<comment type="similarity">
    <text evidence="2 7">Belongs to the zinc-containing alcohol dehydrogenase family.</text>
</comment>
<evidence type="ECO:0000256" key="7">
    <source>
        <dbReference type="RuleBase" id="RU361277"/>
    </source>
</evidence>
<dbReference type="PANTHER" id="PTHR42940:SF7">
    <property type="entry name" value="ALCOHOL DEHYDROGENASE-LIKE N-TERMINAL DOMAIN-CONTAINING PROTEIN"/>
    <property type="match status" value="1"/>
</dbReference>
<reference evidence="9" key="2">
    <citation type="submission" date="2023-05" db="EMBL/GenBank/DDBJ databases">
        <authorList>
            <consortium name="Lawrence Berkeley National Laboratory"/>
            <person name="Steindorff A."/>
            <person name="Hensen N."/>
            <person name="Bonometti L."/>
            <person name="Westerberg I."/>
            <person name="Brannstrom I.O."/>
            <person name="Guillou S."/>
            <person name="Cros-Aarteil S."/>
            <person name="Calhoun S."/>
            <person name="Haridas S."/>
            <person name="Kuo A."/>
            <person name="Mondo S."/>
            <person name="Pangilinan J."/>
            <person name="Riley R."/>
            <person name="Labutti K."/>
            <person name="Andreopoulos B."/>
            <person name="Lipzen A."/>
            <person name="Chen C."/>
            <person name="Yanf M."/>
            <person name="Daum C."/>
            <person name="Ng V."/>
            <person name="Clum A."/>
            <person name="Ohm R."/>
            <person name="Martin F."/>
            <person name="Silar P."/>
            <person name="Natvig D."/>
            <person name="Lalanne C."/>
            <person name="Gautier V."/>
            <person name="Ament-Velasquez S.L."/>
            <person name="Kruys A."/>
            <person name="Hutchinson M.I."/>
            <person name="Powell A.J."/>
            <person name="Barry K."/>
            <person name="Miller A.N."/>
            <person name="Grigoriev I.V."/>
            <person name="Debuchy R."/>
            <person name="Gladieux P."/>
            <person name="Thoren M.H."/>
            <person name="Johannesson H."/>
        </authorList>
    </citation>
    <scope>NUCLEOTIDE SEQUENCE</scope>
    <source>
        <strain evidence="9">PSN293</strain>
    </source>
</reference>
<evidence type="ECO:0000256" key="4">
    <source>
        <dbReference type="ARBA" id="ARBA00022833"/>
    </source>
</evidence>
<evidence type="ECO:0000256" key="6">
    <source>
        <dbReference type="ARBA" id="ARBA00023027"/>
    </source>
</evidence>
<keyword evidence="6" id="KW-0520">NAD</keyword>
<dbReference type="AlphaFoldDB" id="A0AAN6XVF2"/>
<dbReference type="Proteomes" id="UP001301769">
    <property type="component" value="Unassembled WGS sequence"/>
</dbReference>
<feature type="domain" description="Enoyl reductase (ER)" evidence="8">
    <location>
        <begin position="16"/>
        <end position="336"/>
    </location>
</feature>
<gene>
    <name evidence="9" type="ORF">QBC37DRAFT_434976</name>
</gene>
<keyword evidence="10" id="KW-1185">Reference proteome</keyword>
<dbReference type="SUPFAM" id="SSF50129">
    <property type="entry name" value="GroES-like"/>
    <property type="match status" value="1"/>
</dbReference>
<protein>
    <submittedName>
        <fullName evidence="9">Chaperonin 10-like protein</fullName>
    </submittedName>
</protein>
<dbReference type="InterPro" id="IPR013154">
    <property type="entry name" value="ADH-like_N"/>
</dbReference>
<dbReference type="GO" id="GO:0004022">
    <property type="term" value="F:alcohol dehydrogenase (NAD+) activity"/>
    <property type="evidence" value="ECO:0007669"/>
    <property type="project" value="TreeGrafter"/>
</dbReference>
<evidence type="ECO:0000256" key="1">
    <source>
        <dbReference type="ARBA" id="ARBA00001947"/>
    </source>
</evidence>
<dbReference type="Pfam" id="PF08240">
    <property type="entry name" value="ADH_N"/>
    <property type="match status" value="1"/>
</dbReference>
<evidence type="ECO:0000256" key="5">
    <source>
        <dbReference type="ARBA" id="ARBA00023002"/>
    </source>
</evidence>
<dbReference type="InterPro" id="IPR011032">
    <property type="entry name" value="GroES-like_sf"/>
</dbReference>
<reference evidence="9" key="1">
    <citation type="journal article" date="2023" name="Mol. Phylogenet. Evol.">
        <title>Genome-scale phylogeny and comparative genomics of the fungal order Sordariales.</title>
        <authorList>
            <person name="Hensen N."/>
            <person name="Bonometti L."/>
            <person name="Westerberg I."/>
            <person name="Brannstrom I.O."/>
            <person name="Guillou S."/>
            <person name="Cros-Aarteil S."/>
            <person name="Calhoun S."/>
            <person name="Haridas S."/>
            <person name="Kuo A."/>
            <person name="Mondo S."/>
            <person name="Pangilinan J."/>
            <person name="Riley R."/>
            <person name="LaButti K."/>
            <person name="Andreopoulos B."/>
            <person name="Lipzen A."/>
            <person name="Chen C."/>
            <person name="Yan M."/>
            <person name="Daum C."/>
            <person name="Ng V."/>
            <person name="Clum A."/>
            <person name="Steindorff A."/>
            <person name="Ohm R.A."/>
            <person name="Martin F."/>
            <person name="Silar P."/>
            <person name="Natvig D.O."/>
            <person name="Lalanne C."/>
            <person name="Gautier V."/>
            <person name="Ament-Velasquez S.L."/>
            <person name="Kruys A."/>
            <person name="Hutchinson M.I."/>
            <person name="Powell A.J."/>
            <person name="Barry K."/>
            <person name="Miller A.N."/>
            <person name="Grigoriev I.V."/>
            <person name="Debuchy R."/>
            <person name="Gladieux P."/>
            <person name="Hiltunen Thoren M."/>
            <person name="Johannesson H."/>
        </authorList>
    </citation>
    <scope>NUCLEOTIDE SEQUENCE</scope>
    <source>
        <strain evidence="9">PSN293</strain>
    </source>
</reference>
<dbReference type="InterPro" id="IPR036291">
    <property type="entry name" value="NAD(P)-bd_dom_sf"/>
</dbReference>
<comment type="caution">
    <text evidence="9">The sequence shown here is derived from an EMBL/GenBank/DDBJ whole genome shotgun (WGS) entry which is preliminary data.</text>
</comment>
<evidence type="ECO:0000259" key="8">
    <source>
        <dbReference type="SMART" id="SM00829"/>
    </source>
</evidence>